<dbReference type="InterPro" id="IPR058407">
    <property type="entry name" value="DUF8094"/>
</dbReference>
<reference evidence="2 3" key="1">
    <citation type="submission" date="2017-02" db="EMBL/GenBank/DDBJ databases">
        <title>Draft Genome Sequence of Streptomyces tsukubaensis F601, a Producer of the immunosuppressant tacrolimus FK506.</title>
        <authorList>
            <person name="Zong G."/>
            <person name="Zhong C."/>
            <person name="Fu J."/>
            <person name="Qin R."/>
            <person name="Cao G."/>
        </authorList>
    </citation>
    <scope>NUCLEOTIDE SEQUENCE [LARGE SCALE GENOMIC DNA]</scope>
    <source>
        <strain evidence="2 3">F601</strain>
    </source>
</reference>
<keyword evidence="3" id="KW-1185">Reference proteome</keyword>
<protein>
    <recommendedName>
        <fullName evidence="1">DUF8094 domain-containing protein</fullName>
    </recommendedName>
</protein>
<name>A0A1V3ZZW4_9ACTN</name>
<evidence type="ECO:0000313" key="3">
    <source>
        <dbReference type="Proteomes" id="UP000190539"/>
    </source>
</evidence>
<dbReference type="Proteomes" id="UP000190539">
    <property type="component" value="Unassembled WGS sequence"/>
</dbReference>
<dbReference type="AlphaFoldDB" id="A0A1V3ZZW4"/>
<evidence type="ECO:0000313" key="2">
    <source>
        <dbReference type="EMBL" id="OON72083.1"/>
    </source>
</evidence>
<feature type="domain" description="DUF8094" evidence="1">
    <location>
        <begin position="24"/>
        <end position="318"/>
    </location>
</feature>
<comment type="caution">
    <text evidence="2">The sequence shown here is derived from an EMBL/GenBank/DDBJ whole genome shotgun (WGS) entry which is preliminary data.</text>
</comment>
<evidence type="ECO:0000259" key="1">
    <source>
        <dbReference type="Pfam" id="PF26366"/>
    </source>
</evidence>
<gene>
    <name evidence="2" type="ORF">B1H18_31240</name>
</gene>
<dbReference type="STRING" id="83656.B1H18_31240"/>
<dbReference type="OrthoDB" id="3510378at2"/>
<dbReference type="RefSeq" id="WP_077973819.1">
    <property type="nucleotide sequence ID" value="NZ_CP045178.1"/>
</dbReference>
<accession>A0A1V3ZZW4</accession>
<proteinExistence type="predicted"/>
<sequence length="319" mass="34302">MAVAVLSVTASGCVTVHGEREILPSATKTEAARALKDFTVAYNKADKAADPALDAARVTGPFGAITQGGLRARHAAGQQGGSGHVPLELSDVSYAIHKQAGWPRWFVADTDSNRDADDNPQLDTRWFFVFTRTGPDQVWQAAYLSILSPGEVPKLSRDKDGWAEPVAPGAKDLATRPRKLSEEYAAYLKAGGGTVFADGQHTSDWVAQRKRNARLPGRTTQYVDQALDTGSFAPLGLRTEDGGALFFFATRHFEKQTAVKGVTPAVPREAKPLMKGEAKRSYTLERVSDAAVTVPPKGAKDPRVDFLNRLQGLTGAKGE</sequence>
<dbReference type="EMBL" id="MVFC01000043">
    <property type="protein sequence ID" value="OON72083.1"/>
    <property type="molecule type" value="Genomic_DNA"/>
</dbReference>
<dbReference type="Pfam" id="PF26366">
    <property type="entry name" value="DUF8094"/>
    <property type="match status" value="1"/>
</dbReference>
<organism evidence="2 3">
    <name type="scientific">Streptomyces tsukubensis</name>
    <dbReference type="NCBI Taxonomy" id="83656"/>
    <lineage>
        <taxon>Bacteria</taxon>
        <taxon>Bacillati</taxon>
        <taxon>Actinomycetota</taxon>
        <taxon>Actinomycetes</taxon>
        <taxon>Kitasatosporales</taxon>
        <taxon>Streptomycetaceae</taxon>
        <taxon>Streptomyces</taxon>
    </lineage>
</organism>